<reference evidence="4" key="1">
    <citation type="submission" date="2010-05" db="EMBL/GenBank/DDBJ databases">
        <title>The genome sequence of Magnaporthe poae strain ATCC 64411.</title>
        <authorList>
            <person name="Ma L.-J."/>
            <person name="Dead R."/>
            <person name="Young S."/>
            <person name="Zeng Q."/>
            <person name="Koehrsen M."/>
            <person name="Alvarado L."/>
            <person name="Berlin A."/>
            <person name="Chapman S.B."/>
            <person name="Chen Z."/>
            <person name="Freedman E."/>
            <person name="Gellesch M."/>
            <person name="Goldberg J."/>
            <person name="Griggs A."/>
            <person name="Gujja S."/>
            <person name="Heilman E.R."/>
            <person name="Heiman D."/>
            <person name="Hepburn T."/>
            <person name="Howarth C."/>
            <person name="Jen D."/>
            <person name="Larson L."/>
            <person name="Mehta T."/>
            <person name="Neiman D."/>
            <person name="Pearson M."/>
            <person name="Roberts A."/>
            <person name="Saif S."/>
            <person name="Shea T."/>
            <person name="Shenoy N."/>
            <person name="Sisk P."/>
            <person name="Stolte C."/>
            <person name="Sykes S."/>
            <person name="Walk T."/>
            <person name="White J."/>
            <person name="Yandava C."/>
            <person name="Haas B."/>
            <person name="Nusbaum C."/>
            <person name="Birren B."/>
        </authorList>
    </citation>
    <scope>NUCLEOTIDE SEQUENCE [LARGE SCALE GENOMIC DNA]</scope>
    <source>
        <strain evidence="4">ATCC 64411 / 73-15</strain>
    </source>
</reference>
<feature type="region of interest" description="Disordered" evidence="1">
    <location>
        <begin position="1"/>
        <end position="46"/>
    </location>
</feature>
<keyword evidence="4" id="KW-1185">Reference proteome</keyword>
<dbReference type="EMBL" id="ADBL01002261">
    <property type="status" value="NOT_ANNOTATED_CDS"/>
    <property type="molecule type" value="Genomic_DNA"/>
</dbReference>
<gene>
    <name evidence="2" type="ORF">MAPG_09237</name>
</gene>
<reference evidence="2" key="3">
    <citation type="submission" date="2011-03" db="EMBL/GenBank/DDBJ databases">
        <title>Annotation of Magnaporthe poae ATCC 64411.</title>
        <authorList>
            <person name="Ma L.-J."/>
            <person name="Dead R."/>
            <person name="Young S.K."/>
            <person name="Zeng Q."/>
            <person name="Gargeya S."/>
            <person name="Fitzgerald M."/>
            <person name="Haas B."/>
            <person name="Abouelleil A."/>
            <person name="Alvarado L."/>
            <person name="Arachchi H.M."/>
            <person name="Berlin A."/>
            <person name="Brown A."/>
            <person name="Chapman S.B."/>
            <person name="Chen Z."/>
            <person name="Dunbar C."/>
            <person name="Freedman E."/>
            <person name="Gearin G."/>
            <person name="Gellesch M."/>
            <person name="Goldberg J."/>
            <person name="Griggs A."/>
            <person name="Gujja S."/>
            <person name="Heiman D."/>
            <person name="Howarth C."/>
            <person name="Larson L."/>
            <person name="Lui A."/>
            <person name="MacDonald P.J.P."/>
            <person name="Mehta T."/>
            <person name="Montmayeur A."/>
            <person name="Murphy C."/>
            <person name="Neiman D."/>
            <person name="Pearson M."/>
            <person name="Priest M."/>
            <person name="Roberts A."/>
            <person name="Saif S."/>
            <person name="Shea T."/>
            <person name="Shenoy N."/>
            <person name="Sisk P."/>
            <person name="Stolte C."/>
            <person name="Sykes S."/>
            <person name="Yandava C."/>
            <person name="Wortman J."/>
            <person name="Nusbaum C."/>
            <person name="Birren B."/>
        </authorList>
    </citation>
    <scope>NUCLEOTIDE SEQUENCE</scope>
    <source>
        <strain evidence="2">ATCC 64411</strain>
    </source>
</reference>
<reference evidence="3" key="4">
    <citation type="journal article" date="2015" name="G3 (Bethesda)">
        <title>Genome sequences of three phytopathogenic species of the Magnaporthaceae family of fungi.</title>
        <authorList>
            <person name="Okagaki L.H."/>
            <person name="Nunes C.C."/>
            <person name="Sailsbery J."/>
            <person name="Clay B."/>
            <person name="Brown D."/>
            <person name="John T."/>
            <person name="Oh Y."/>
            <person name="Young N."/>
            <person name="Fitzgerald M."/>
            <person name="Haas B.J."/>
            <person name="Zeng Q."/>
            <person name="Young S."/>
            <person name="Adiconis X."/>
            <person name="Fan L."/>
            <person name="Levin J.Z."/>
            <person name="Mitchell T.K."/>
            <person name="Okubara P.A."/>
            <person name="Farman M.L."/>
            <person name="Kohn L.M."/>
            <person name="Birren B."/>
            <person name="Ma L.-J."/>
            <person name="Dean R.A."/>
        </authorList>
    </citation>
    <scope>NUCLEOTIDE SEQUENCE</scope>
    <source>
        <strain evidence="3">ATCC 64411 / 73-15</strain>
    </source>
</reference>
<dbReference type="Proteomes" id="UP000011715">
    <property type="component" value="Unassembled WGS sequence"/>
</dbReference>
<evidence type="ECO:0000313" key="2">
    <source>
        <dbReference type="EMBL" id="KLU90273.1"/>
    </source>
</evidence>
<evidence type="ECO:0000313" key="4">
    <source>
        <dbReference type="Proteomes" id="UP000011715"/>
    </source>
</evidence>
<sequence>MAPRTTPEPPKEQRGRPSLRPTFREALSHGEGNYQPRGLAPGPLLSQDPLRCPSHLHLGPERWRHTLHSAVPDGGRGDDFSTPPSSDYVVCGRRGWKYIPNHSSKAVLARSSGRHRLGKLRNVDVSGN</sequence>
<accession>A0A0C4E9F3</accession>
<reference evidence="2" key="2">
    <citation type="submission" date="2010-05" db="EMBL/GenBank/DDBJ databases">
        <title>The Genome Sequence of Magnaporthe poae strain ATCC 64411.</title>
        <authorList>
            <consortium name="The Broad Institute Genome Sequencing Platform"/>
            <consortium name="Broad Institute Genome Sequencing Center for Infectious Disease"/>
            <person name="Ma L.-J."/>
            <person name="Dead R."/>
            <person name="Young S."/>
            <person name="Zeng Q."/>
            <person name="Koehrsen M."/>
            <person name="Alvarado L."/>
            <person name="Berlin A."/>
            <person name="Chapman S.B."/>
            <person name="Chen Z."/>
            <person name="Freedman E."/>
            <person name="Gellesch M."/>
            <person name="Goldberg J."/>
            <person name="Griggs A."/>
            <person name="Gujja S."/>
            <person name="Heilman E.R."/>
            <person name="Heiman D."/>
            <person name="Hepburn T."/>
            <person name="Howarth C."/>
            <person name="Jen D."/>
            <person name="Larson L."/>
            <person name="Mehta T."/>
            <person name="Neiman D."/>
            <person name="Pearson M."/>
            <person name="Roberts A."/>
            <person name="Saif S."/>
            <person name="Shea T."/>
            <person name="Shenoy N."/>
            <person name="Sisk P."/>
            <person name="Stolte C."/>
            <person name="Sykes S."/>
            <person name="Walk T."/>
            <person name="White J."/>
            <person name="Yandava C."/>
            <person name="Haas B."/>
            <person name="Nusbaum C."/>
            <person name="Birren B."/>
        </authorList>
    </citation>
    <scope>NUCLEOTIDE SEQUENCE</scope>
    <source>
        <strain evidence="2">ATCC 64411</strain>
    </source>
</reference>
<protein>
    <submittedName>
        <fullName evidence="2 3">Uncharacterized protein</fullName>
    </submittedName>
</protein>
<dbReference type="VEuPathDB" id="FungiDB:MAPG_09237"/>
<dbReference type="EMBL" id="GL876974">
    <property type="protein sequence ID" value="KLU90273.1"/>
    <property type="molecule type" value="Genomic_DNA"/>
</dbReference>
<reference evidence="3" key="5">
    <citation type="submission" date="2015-06" db="UniProtKB">
        <authorList>
            <consortium name="EnsemblFungi"/>
        </authorList>
    </citation>
    <scope>IDENTIFICATION</scope>
    <source>
        <strain evidence="3">ATCC 64411</strain>
    </source>
</reference>
<proteinExistence type="predicted"/>
<evidence type="ECO:0000256" key="1">
    <source>
        <dbReference type="SAM" id="MobiDB-lite"/>
    </source>
</evidence>
<organism evidence="3 4">
    <name type="scientific">Magnaporthiopsis poae (strain ATCC 64411 / 73-15)</name>
    <name type="common">Kentucky bluegrass fungus</name>
    <name type="synonym">Magnaporthe poae</name>
    <dbReference type="NCBI Taxonomy" id="644358"/>
    <lineage>
        <taxon>Eukaryota</taxon>
        <taxon>Fungi</taxon>
        <taxon>Dikarya</taxon>
        <taxon>Ascomycota</taxon>
        <taxon>Pezizomycotina</taxon>
        <taxon>Sordariomycetes</taxon>
        <taxon>Sordariomycetidae</taxon>
        <taxon>Magnaporthales</taxon>
        <taxon>Magnaporthaceae</taxon>
        <taxon>Magnaporthiopsis</taxon>
    </lineage>
</organism>
<dbReference type="AlphaFoldDB" id="A0A0C4E9F3"/>
<name>A0A0C4E9F3_MAGP6</name>
<dbReference type="EnsemblFungi" id="MAPG_09237T0">
    <property type="protein sequence ID" value="MAPG_09237T0"/>
    <property type="gene ID" value="MAPG_09237"/>
</dbReference>
<evidence type="ECO:0000313" key="3">
    <source>
        <dbReference type="EnsemblFungi" id="MAPG_09237T0"/>
    </source>
</evidence>